<dbReference type="Proteomes" id="UP000831701">
    <property type="component" value="Chromosome 4"/>
</dbReference>
<evidence type="ECO:0000313" key="2">
    <source>
        <dbReference type="Proteomes" id="UP000831701"/>
    </source>
</evidence>
<gene>
    <name evidence="1" type="ORF">L3Q82_022208</name>
</gene>
<keyword evidence="2" id="KW-1185">Reference proteome</keyword>
<proteinExistence type="predicted"/>
<sequence>TNLAQRRKRKMKLALYYLILLESSCVISTYGPHQRSQMTGDILLGGLFPIHFGVASKDQDLAARPESTQCVRFNFRGFRWLQAMIFAIDEINNSSTLLPNITLGYRIFDTCNAVSKALEATLSFVAQNKIDSLNLDEFCNCTDHIPATIAVVGAAGSAVSTAVANLLGLFYIPQISYASSSRLLSNKNQYKSFMRTIPTDEYQATAMADIIEYFQWNWVIAVASDDDYGRPGIEKFEKEMEERDICIHLNELISQYFEDHEIQALADRIENSTAKVIVVFASGPDVEPLIKEMVKRNITDRIWLASEAWSSSSLIARPEYLDVVAGTIGFALRAGQIPGFREFLQQVQPKKDSHNEFVREFWEETFNCYLEDSPRLQESENGSTSFRPLCTGEEDVTSVETPYLDYTHLRISYNVYVAVYSIAQALQDIFTCTPGHGLFANNSCADIKKMEAWQVLKQLRHLNYTNSMGEKMHFDENADLAANYTLVNWHRSAEGGSVVFEEVGYYNIHAKRGAKLFIDKTKILWNGYSSEVPFSNCSEDCEPGTRKGIIDSMPTCCFECTECSDGEYSNHKDASVCAKCPNNSWSNGNHTFCFLKEIEFLSWTEPFGIALAICAVLGVVLTAFVMGVFVRFRNTPIVKATNRELSYVLLFSLICCFSSSLIFIGEPQDWTCRLRQPAFGISFVLCISCILVKTNRVLLVFEAKIPTSLHRKWWGLNLQFLLVFLCTFVQVMICVVWLYNAPPSSYKNHDIDEIIFITCNEGSVMALGFLIGYTCLLAAICFFFAFKSRKLPENFTEAKFITFSMLIFFIVWISFIPAYFSTYGKFVSAVEVIAILASSFGMLACIFFNKVYIILFKPSRNTIEEVRCSTAAHAFKVAAKATLKHSTAARRKSSSIGGSSASTPSSSISLKTNGNDCDSTSGKHKPRTFIVKYIRHAAMGFCSPVCKILRRGKYFVLLLLTLSVLAWIATFSGETVKSIQVSSATTQTVKGDGLREKVNSWTVAPSHMKTPPPKGECPQESPLLQGAVKLSFESSLTLKDVESDNKGAVTEGEYEPADCTARQSVAILIPYRSRERHLLYLLHHLHPFLQRQQLHYGIYVIQQAGDATFNRAKLLNVGYLEALKDYSWDCFIFHDVDLVPENDHNLYVCDKQPKHLVVGRNATGYKLRYKGYFGGVTAMTKNQFLQVNGFSNTYWGWGGEDDDLRIRVDLQKMKIVRPPADVARYTMVFHKRDSGNEINKDRMKLLGRTLQVWKKDGLNSCSYKTLSLERRPLYVNVTVDIVPQVLKKCAEFIEEHGIVDGIYRLSGVTSNIQRLRQEFCSEACPDLTKEVYLQDIHCVGSLCKLYFRELPNPLLTYELYSKFTEVVSVQGDHERLLHIQRVVKQLPIPHFRTLEYLTKHLAHLATLSTQTNMHTRNLALVWAPNLLRSKDIEASSGNGDMAFQEVRIQQSVVEFILNHTEQIFSGDSVQIKPKEGPSLMCGEKYATLPISGQCGPMKLMSLEEAQARSLSPNHPVHRERQRENSLPDTSTATLYHTVIDISDSKRKFSGKSKKWKSIFNLGRSVDSKGKLSRNGSVFIRAQGITEKAALRPSRSMESLCSLPTDDDRTGNNSPAGGPGSIFVPGVKSRTLGSDSLYDLSEHDQNWELKGNNGGGATGGWSSNMNQKESPRASAPPQKTLPEQLKVFKGDDLSGYKPTSPKNRRMLYSGSSHNSSSRPSFPGSFFPLESSPRHQRRAVNISEPFAVSVPLRVSAVISSNSTPCRGHAKDKAATLKPCKESSEQNSNSGKSNTFPQLEPKKQEGTEKKNTEELTSRAMPEGTSKEVVQESRGGMNISELEPPSLASAREGKDAAPSPGKELHNQSIEMQLDKKCSTEKELWSDLHQELKITEPEIDLLDETFKPVFDSKTSCEVTKLTMDVKSKRSRSSPSLSLLFREQPSNTSLSDHIIATGSHPAKKQPSESDILFSLHKNAENVRHADMVEEKDKKPHQTSTPSNKDNPASTKQCQPPSKGSSLDKVMNHLTIEETPTAAGSSGPDETYKKSQKLEIPQGDEGISCDGGKKSLIPEVDAVQRLSVCLEERRRTLELPHPDLDESSGGHSEELDLVESWEDLSSTKQWVTSPLHSPDVEELFNQLSPFGSRVEPLSSEEGKISSSSVDSNKQSLSKSAEHFSGNILQTTSSKPENKWMYLPSVPAQVNNSNTTQAHTGKCSTAKQKNTASSQRFYRQMSHEAGALEKREENYFFKHRPYSLNLDLGHRCIRDISNQQSRNSSEFSSCHRALLSSSGTVNNGLASELELFLSDRQAPLRRNSAPVSVSSVRTAFMIKTCQAKAVPVVPPKVQYSQIPHSRHENDLDTAKEQEREPPKMSSAKSNAALPPVMSDLKEELENKEPVHQKHPNVEKCADSVKTTSAPEVPVIRRRHAPSLEVFVDCPRPNRGNVLQRPSFRNRQRPQSLILLSPPFPIMDYPPSGDVKSLNDTSAVNAFSKEMAETFRTSEGIPLQNKMTIPKSGQRLETSTSCFYQPQRRSMIFDSRSHRQIE</sequence>
<dbReference type="EMBL" id="CM041534">
    <property type="protein sequence ID" value="KAI3373611.1"/>
    <property type="molecule type" value="Genomic_DNA"/>
</dbReference>
<protein>
    <submittedName>
        <fullName evidence="1">Uncharacterized protein</fullName>
    </submittedName>
</protein>
<name>A0ACB8X0X6_9TELE</name>
<accession>A0ACB8X0X6</accession>
<feature type="non-terminal residue" evidence="1">
    <location>
        <position position="1"/>
    </location>
</feature>
<evidence type="ECO:0000313" key="1">
    <source>
        <dbReference type="EMBL" id="KAI3373611.1"/>
    </source>
</evidence>
<reference evidence="1" key="1">
    <citation type="submission" date="2022-04" db="EMBL/GenBank/DDBJ databases">
        <title>Jade perch genome.</title>
        <authorList>
            <person name="Chao B."/>
        </authorList>
    </citation>
    <scope>NUCLEOTIDE SEQUENCE</scope>
    <source>
        <strain evidence="1">CB-2022</strain>
    </source>
</reference>
<organism evidence="1 2">
    <name type="scientific">Scortum barcoo</name>
    <name type="common">barcoo grunter</name>
    <dbReference type="NCBI Taxonomy" id="214431"/>
    <lineage>
        <taxon>Eukaryota</taxon>
        <taxon>Metazoa</taxon>
        <taxon>Chordata</taxon>
        <taxon>Craniata</taxon>
        <taxon>Vertebrata</taxon>
        <taxon>Euteleostomi</taxon>
        <taxon>Actinopterygii</taxon>
        <taxon>Neopterygii</taxon>
        <taxon>Teleostei</taxon>
        <taxon>Neoteleostei</taxon>
        <taxon>Acanthomorphata</taxon>
        <taxon>Eupercaria</taxon>
        <taxon>Centrarchiformes</taxon>
        <taxon>Terapontoidei</taxon>
        <taxon>Terapontidae</taxon>
        <taxon>Scortum</taxon>
    </lineage>
</organism>
<comment type="caution">
    <text evidence="1">The sequence shown here is derived from an EMBL/GenBank/DDBJ whole genome shotgun (WGS) entry which is preliminary data.</text>
</comment>